<comment type="caution">
    <text evidence="3">The sequence shown here is derived from an EMBL/GenBank/DDBJ whole genome shotgun (WGS) entry which is preliminary data.</text>
</comment>
<reference evidence="3" key="1">
    <citation type="submission" date="2023-06" db="EMBL/GenBank/DDBJ databases">
        <title>Genome-scale phylogeny and comparative genomics of the fungal order Sordariales.</title>
        <authorList>
            <consortium name="Lawrence Berkeley National Laboratory"/>
            <person name="Hensen N."/>
            <person name="Bonometti L."/>
            <person name="Westerberg I."/>
            <person name="Brannstrom I.O."/>
            <person name="Guillou S."/>
            <person name="Cros-Aarteil S."/>
            <person name="Calhoun S."/>
            <person name="Haridas S."/>
            <person name="Kuo A."/>
            <person name="Mondo S."/>
            <person name="Pangilinan J."/>
            <person name="Riley R."/>
            <person name="LaButti K."/>
            <person name="Andreopoulos B."/>
            <person name="Lipzen A."/>
            <person name="Chen C."/>
            <person name="Yanf M."/>
            <person name="Daum C."/>
            <person name="Ng V."/>
            <person name="Clum A."/>
            <person name="Steindorff A."/>
            <person name="Ohm R."/>
            <person name="Martin F."/>
            <person name="Silar P."/>
            <person name="Natvig D."/>
            <person name="Lalanne C."/>
            <person name="Gautier V."/>
            <person name="Ament-velasquez S.L."/>
            <person name="Kruys A."/>
            <person name="Hutchinson M.I."/>
            <person name="Powell A.J."/>
            <person name="Barry K."/>
            <person name="Miller A.N."/>
            <person name="Grigoriev I.V."/>
            <person name="Debuchy R."/>
            <person name="Gladieux P."/>
            <person name="Thoren M.H."/>
            <person name="Johannesson H."/>
        </authorList>
    </citation>
    <scope>NUCLEOTIDE SEQUENCE</scope>
    <source>
        <strain evidence="3">SMH3187-1</strain>
    </source>
</reference>
<evidence type="ECO:0000256" key="2">
    <source>
        <dbReference type="SAM" id="SignalP"/>
    </source>
</evidence>
<feature type="transmembrane region" description="Helical" evidence="1">
    <location>
        <begin position="61"/>
        <end position="80"/>
    </location>
</feature>
<sequence length="161" mass="18231">MATSASLRLLRLLPAITSTATLQFVVDEHLIFGTWMDPSLKTHANATLPTWWTRGGLRWRWVLIIGYPLNYLFGALNLMIEYDQLRDSGAATWYSMGLMFSVAHMFYIKIALGQIAAIEKGAPKDNVTVSMGRWLKMNWVRGLITDLPAWVFWIVAALKAI</sequence>
<feature type="chain" id="PRO_5041295877" description="Integral membrane protein" evidence="2">
    <location>
        <begin position="22"/>
        <end position="161"/>
    </location>
</feature>
<protein>
    <recommendedName>
        <fullName evidence="5">Integral membrane protein</fullName>
    </recommendedName>
</protein>
<evidence type="ECO:0008006" key="5">
    <source>
        <dbReference type="Google" id="ProtNLM"/>
    </source>
</evidence>
<evidence type="ECO:0000256" key="1">
    <source>
        <dbReference type="SAM" id="Phobius"/>
    </source>
</evidence>
<keyword evidence="1" id="KW-1133">Transmembrane helix</keyword>
<dbReference type="AlphaFoldDB" id="A0AA40ELE1"/>
<feature type="signal peptide" evidence="2">
    <location>
        <begin position="1"/>
        <end position="21"/>
    </location>
</feature>
<evidence type="ECO:0000313" key="3">
    <source>
        <dbReference type="EMBL" id="KAK0741492.1"/>
    </source>
</evidence>
<keyword evidence="1" id="KW-0812">Transmembrane</keyword>
<organism evidence="3 4">
    <name type="scientific">Schizothecium vesticola</name>
    <dbReference type="NCBI Taxonomy" id="314040"/>
    <lineage>
        <taxon>Eukaryota</taxon>
        <taxon>Fungi</taxon>
        <taxon>Dikarya</taxon>
        <taxon>Ascomycota</taxon>
        <taxon>Pezizomycotina</taxon>
        <taxon>Sordariomycetes</taxon>
        <taxon>Sordariomycetidae</taxon>
        <taxon>Sordariales</taxon>
        <taxon>Schizotheciaceae</taxon>
        <taxon>Schizothecium</taxon>
    </lineage>
</organism>
<accession>A0AA40ELE1</accession>
<name>A0AA40ELE1_9PEZI</name>
<keyword evidence="2" id="KW-0732">Signal</keyword>
<feature type="transmembrane region" description="Helical" evidence="1">
    <location>
        <begin position="139"/>
        <end position="158"/>
    </location>
</feature>
<proteinExistence type="predicted"/>
<dbReference type="EMBL" id="JAUKUD010000006">
    <property type="protein sequence ID" value="KAK0741492.1"/>
    <property type="molecule type" value="Genomic_DNA"/>
</dbReference>
<dbReference type="Proteomes" id="UP001172155">
    <property type="component" value="Unassembled WGS sequence"/>
</dbReference>
<gene>
    <name evidence="3" type="ORF">B0T18DRAFT_332211</name>
</gene>
<feature type="transmembrane region" description="Helical" evidence="1">
    <location>
        <begin position="92"/>
        <end position="118"/>
    </location>
</feature>
<evidence type="ECO:0000313" key="4">
    <source>
        <dbReference type="Proteomes" id="UP001172155"/>
    </source>
</evidence>
<keyword evidence="1" id="KW-0472">Membrane</keyword>
<keyword evidence="4" id="KW-1185">Reference proteome</keyword>